<name>A0A9W8RYW0_9HYPO</name>
<dbReference type="OrthoDB" id="3594103at2759"/>
<dbReference type="EMBL" id="JAOQAZ010000014">
    <property type="protein sequence ID" value="KAJ4259703.1"/>
    <property type="molecule type" value="Genomic_DNA"/>
</dbReference>
<organism evidence="2 3">
    <name type="scientific">Fusarium torreyae</name>
    <dbReference type="NCBI Taxonomy" id="1237075"/>
    <lineage>
        <taxon>Eukaryota</taxon>
        <taxon>Fungi</taxon>
        <taxon>Dikarya</taxon>
        <taxon>Ascomycota</taxon>
        <taxon>Pezizomycotina</taxon>
        <taxon>Sordariomycetes</taxon>
        <taxon>Hypocreomycetidae</taxon>
        <taxon>Hypocreales</taxon>
        <taxon>Nectriaceae</taxon>
        <taxon>Fusarium</taxon>
    </lineage>
</organism>
<dbReference type="Proteomes" id="UP001152049">
    <property type="component" value="Unassembled WGS sequence"/>
</dbReference>
<reference evidence="2" key="1">
    <citation type="submission" date="2022-09" db="EMBL/GenBank/DDBJ databases">
        <title>Fusarium specimens isolated from Avocado Roots.</title>
        <authorList>
            <person name="Stajich J."/>
            <person name="Roper C."/>
            <person name="Heimlech-Rivalta G."/>
        </authorList>
    </citation>
    <scope>NUCLEOTIDE SEQUENCE</scope>
    <source>
        <strain evidence="2">CF00136</strain>
    </source>
</reference>
<protein>
    <recommendedName>
        <fullName evidence="4">BTB domain-containing protein</fullName>
    </recommendedName>
</protein>
<evidence type="ECO:0000313" key="3">
    <source>
        <dbReference type="Proteomes" id="UP001152049"/>
    </source>
</evidence>
<keyword evidence="3" id="KW-1185">Reference proteome</keyword>
<comment type="caution">
    <text evidence="2">The sequence shown here is derived from an EMBL/GenBank/DDBJ whole genome shotgun (WGS) entry which is preliminary data.</text>
</comment>
<gene>
    <name evidence="2" type="ORF">NW762_007634</name>
</gene>
<sequence>MSQTPQRGKARVIVDDDDDHPTTSVYEGSQCTFKFKDGKIFRVPRGVINKYPAFAKHCRKNEVDLSDLGEREGHTIVHFLLTVTYDCLKIPEKDEDEKKKEALSSSIMVYFFATSRRLEPLAQLMMSKITEMSDRFSFPDLIRLLDRDDIWLDDRDHLLDDYLIKRAAMKDETITEQDFEHLRDDMGSERTLTDILLETIVSMKLELQKFKKRPSRYHG</sequence>
<evidence type="ECO:0000256" key="1">
    <source>
        <dbReference type="SAM" id="MobiDB-lite"/>
    </source>
</evidence>
<proteinExistence type="predicted"/>
<dbReference type="PANTHER" id="PTHR37538:SF4">
    <property type="entry name" value="PITSLRE SERINE_THREONINE-PROTEIN KINASE CDC2L1"/>
    <property type="match status" value="1"/>
</dbReference>
<evidence type="ECO:0000313" key="2">
    <source>
        <dbReference type="EMBL" id="KAJ4259703.1"/>
    </source>
</evidence>
<evidence type="ECO:0008006" key="4">
    <source>
        <dbReference type="Google" id="ProtNLM"/>
    </source>
</evidence>
<accession>A0A9W8RYW0</accession>
<dbReference type="AlphaFoldDB" id="A0A9W8RYW0"/>
<feature type="region of interest" description="Disordered" evidence="1">
    <location>
        <begin position="1"/>
        <end position="20"/>
    </location>
</feature>
<dbReference type="PANTHER" id="PTHR37538">
    <property type="entry name" value="BTB DOMAIN-CONTAINING PROTEIN"/>
    <property type="match status" value="1"/>
</dbReference>